<name>A0ABR7QXC3_9GAMM</name>
<dbReference type="EMBL" id="JABURY010000015">
    <property type="protein sequence ID" value="MBC9130873.1"/>
    <property type="molecule type" value="Genomic_DNA"/>
</dbReference>
<reference evidence="1 2" key="1">
    <citation type="submission" date="2020-06" db="EMBL/GenBank/DDBJ databases">
        <title>Frischella cerana isolated from Apis cerana gut homogenate.</title>
        <authorList>
            <person name="Wolter L.A."/>
            <person name="Suenami S."/>
            <person name="Miyazaki R."/>
        </authorList>
    </citation>
    <scope>NUCLEOTIDE SEQUENCE [LARGE SCALE GENOMIC DNA]</scope>
    <source>
        <strain evidence="1 2">Ac13</strain>
    </source>
</reference>
<dbReference type="RefSeq" id="WP_187755320.1">
    <property type="nucleotide sequence ID" value="NZ_JABURY010000015.1"/>
</dbReference>
<proteinExistence type="predicted"/>
<dbReference type="Proteomes" id="UP000651208">
    <property type="component" value="Unassembled WGS sequence"/>
</dbReference>
<comment type="caution">
    <text evidence="1">The sequence shown here is derived from an EMBL/GenBank/DDBJ whole genome shotgun (WGS) entry which is preliminary data.</text>
</comment>
<evidence type="ECO:0000313" key="2">
    <source>
        <dbReference type="Proteomes" id="UP000651208"/>
    </source>
</evidence>
<protein>
    <submittedName>
        <fullName evidence="1">Uncharacterized protein</fullName>
    </submittedName>
</protein>
<organism evidence="1 2">
    <name type="scientific">Frischella japonica</name>
    <dbReference type="NCBI Taxonomy" id="2741544"/>
    <lineage>
        <taxon>Bacteria</taxon>
        <taxon>Pseudomonadati</taxon>
        <taxon>Pseudomonadota</taxon>
        <taxon>Gammaproteobacteria</taxon>
        <taxon>Orbales</taxon>
        <taxon>Orbaceae</taxon>
        <taxon>Frischella</taxon>
    </lineage>
</organism>
<sequence>MIQIGEAANTYNPALNLLTQKGYSIRAVILDDEKFIWEATYRNIKISAHDPLTLLGLANLAETYGEQWQEYSNNLYDQFLDKSLEK</sequence>
<gene>
    <name evidence="1" type="ORF">FcAc13_06065</name>
</gene>
<keyword evidence="2" id="KW-1185">Reference proteome</keyword>
<evidence type="ECO:0000313" key="1">
    <source>
        <dbReference type="EMBL" id="MBC9130873.1"/>
    </source>
</evidence>
<accession>A0ABR7QXC3</accession>